<dbReference type="SUPFAM" id="SSF56784">
    <property type="entry name" value="HAD-like"/>
    <property type="match status" value="1"/>
</dbReference>
<keyword evidence="4" id="KW-0460">Magnesium</keyword>
<comment type="similarity">
    <text evidence="2">Belongs to the HAD-like hydrolase superfamily. CbbY/CbbZ/Gph/YieH family.</text>
</comment>
<dbReference type="SFLD" id="SFLDG01129">
    <property type="entry name" value="C1.5:_HAD__Beta-PGM__Phosphata"/>
    <property type="match status" value="1"/>
</dbReference>
<dbReference type="Gene3D" id="1.10.150.240">
    <property type="entry name" value="Putative phosphatase, domain 2"/>
    <property type="match status" value="1"/>
</dbReference>
<protein>
    <recommendedName>
        <fullName evidence="8">HAD family phosphatase</fullName>
    </recommendedName>
</protein>
<evidence type="ECO:0000256" key="4">
    <source>
        <dbReference type="ARBA" id="ARBA00022842"/>
    </source>
</evidence>
<dbReference type="InterPro" id="IPR036412">
    <property type="entry name" value="HAD-like_sf"/>
</dbReference>
<dbReference type="InterPro" id="IPR023214">
    <property type="entry name" value="HAD_sf"/>
</dbReference>
<keyword evidence="5" id="KW-0119">Carbohydrate metabolism</keyword>
<dbReference type="InterPro" id="IPR006439">
    <property type="entry name" value="HAD-SF_hydro_IA"/>
</dbReference>
<dbReference type="SFLD" id="SFLDS00003">
    <property type="entry name" value="Haloacid_Dehalogenase"/>
    <property type="match status" value="1"/>
</dbReference>
<dbReference type="Gene3D" id="3.40.50.1000">
    <property type="entry name" value="HAD superfamily/HAD-like"/>
    <property type="match status" value="1"/>
</dbReference>
<dbReference type="PANTHER" id="PTHR46193">
    <property type="entry name" value="6-PHOSPHOGLUCONATE PHOSPHATASE"/>
    <property type="match status" value="1"/>
</dbReference>
<evidence type="ECO:0000256" key="3">
    <source>
        <dbReference type="ARBA" id="ARBA00022723"/>
    </source>
</evidence>
<dbReference type="CDD" id="cd07505">
    <property type="entry name" value="HAD_BPGM-like"/>
    <property type="match status" value="1"/>
</dbReference>
<evidence type="ECO:0000256" key="5">
    <source>
        <dbReference type="ARBA" id="ARBA00023277"/>
    </source>
</evidence>
<evidence type="ECO:0008006" key="8">
    <source>
        <dbReference type="Google" id="ProtNLM"/>
    </source>
</evidence>
<dbReference type="InterPro" id="IPR023198">
    <property type="entry name" value="PGP-like_dom2"/>
</dbReference>
<comment type="cofactor">
    <cofactor evidence="1">
        <name>Mg(2+)</name>
        <dbReference type="ChEBI" id="CHEBI:18420"/>
    </cofactor>
</comment>
<dbReference type="RefSeq" id="WP_188220132.1">
    <property type="nucleotide sequence ID" value="NZ_NASZ01000006.1"/>
</dbReference>
<dbReference type="NCBIfam" id="TIGR01509">
    <property type="entry name" value="HAD-SF-IA-v3"/>
    <property type="match status" value="1"/>
</dbReference>
<sequence>MTKIKAVFFDFDGTLVNSDNFHFNCWNESLKKFNVKLKYHYYLNHLAGIPTSLNAETLIKKYALSITIKDLSTLKDSITKNKIKKEEIKFMPNALAILQRFEKEKISMFLVTGSPRVEVDYILKKIEIEKYFKSSITRNDVTKSKPAPDPYLKAILKSNINPKNIIVFEDTPNGVASAKSANLKCFAIQTNLKLQKKLINADKTFKNFNQAIEYLENKKLI</sequence>
<evidence type="ECO:0000313" key="6">
    <source>
        <dbReference type="EMBL" id="MBD0724746.1"/>
    </source>
</evidence>
<dbReference type="Pfam" id="PF13419">
    <property type="entry name" value="HAD_2"/>
    <property type="match status" value="1"/>
</dbReference>
<dbReference type="Proteomes" id="UP000661715">
    <property type="component" value="Unassembled WGS sequence"/>
</dbReference>
<keyword evidence="7" id="KW-1185">Reference proteome</keyword>
<dbReference type="InterPro" id="IPR041492">
    <property type="entry name" value="HAD_2"/>
</dbReference>
<name>A0ABR7UQQ2_9FLAO</name>
<comment type="caution">
    <text evidence="6">The sequence shown here is derived from an EMBL/GenBank/DDBJ whole genome shotgun (WGS) entry which is preliminary data.</text>
</comment>
<gene>
    <name evidence="6" type="ORF">B6A10_06100</name>
</gene>
<dbReference type="EMBL" id="NASZ01000006">
    <property type="protein sequence ID" value="MBD0724746.1"/>
    <property type="molecule type" value="Genomic_DNA"/>
</dbReference>
<accession>A0ABR7UQQ2</accession>
<keyword evidence="3" id="KW-0479">Metal-binding</keyword>
<dbReference type="InterPro" id="IPR051600">
    <property type="entry name" value="Beta-PGM-like"/>
</dbReference>
<dbReference type="PROSITE" id="PS01228">
    <property type="entry name" value="COF_1"/>
    <property type="match status" value="1"/>
</dbReference>
<evidence type="ECO:0000256" key="2">
    <source>
        <dbReference type="ARBA" id="ARBA00006171"/>
    </source>
</evidence>
<reference evidence="6 7" key="1">
    <citation type="journal article" date="2020" name="Microbiol. Res.">
        <title>Flavobacterium pokkalii sp. nov., a novel plant growth promoting native rhizobacteria isolated from pokkali rice grown in coastal saline affected agricultural regions of southern India, Kerala.</title>
        <authorList>
            <person name="Menon R.R."/>
            <person name="Kumari S."/>
            <person name="Viver T."/>
            <person name="Rameshkumar N."/>
        </authorList>
    </citation>
    <scope>NUCLEOTIDE SEQUENCE [LARGE SCALE GENOMIC DNA]</scope>
    <source>
        <strain evidence="6 7">L1I52</strain>
    </source>
</reference>
<evidence type="ECO:0000313" key="7">
    <source>
        <dbReference type="Proteomes" id="UP000661715"/>
    </source>
</evidence>
<organism evidence="6 7">
    <name type="scientific">Flavobacterium pokkalii</name>
    <dbReference type="NCBI Taxonomy" id="1940408"/>
    <lineage>
        <taxon>Bacteria</taxon>
        <taxon>Pseudomonadati</taxon>
        <taxon>Bacteroidota</taxon>
        <taxon>Flavobacteriia</taxon>
        <taxon>Flavobacteriales</taxon>
        <taxon>Flavobacteriaceae</taxon>
        <taxon>Flavobacterium</taxon>
    </lineage>
</organism>
<dbReference type="PANTHER" id="PTHR46193:SF18">
    <property type="entry name" value="HEXITOL PHOSPHATASE B"/>
    <property type="match status" value="1"/>
</dbReference>
<proteinExistence type="inferred from homology"/>
<evidence type="ECO:0000256" key="1">
    <source>
        <dbReference type="ARBA" id="ARBA00001946"/>
    </source>
</evidence>